<dbReference type="OrthoDB" id="9790023at2"/>
<dbReference type="InterPro" id="IPR003737">
    <property type="entry name" value="GlcNAc_PI_deacetylase-related"/>
</dbReference>
<protein>
    <submittedName>
        <fullName evidence="1">PIG-L family deacetylase</fullName>
    </submittedName>
</protein>
<gene>
    <name evidence="1" type="ORF">FU839_10715</name>
</gene>
<comment type="caution">
    <text evidence="1">The sequence shown here is derived from an EMBL/GenBank/DDBJ whole genome shotgun (WGS) entry which is preliminary data.</text>
</comment>
<dbReference type="AlphaFoldDB" id="A0A5C8LXL2"/>
<dbReference type="EMBL" id="VRLR01000006">
    <property type="protein sequence ID" value="TXK80429.1"/>
    <property type="molecule type" value="Genomic_DNA"/>
</dbReference>
<dbReference type="SUPFAM" id="SSF102588">
    <property type="entry name" value="LmbE-like"/>
    <property type="match status" value="1"/>
</dbReference>
<reference evidence="1 2" key="1">
    <citation type="submission" date="2019-08" db="EMBL/GenBank/DDBJ databases">
        <title>Draft genome analysis of Rheinheimera tangshanensis isolated from the roots of fresh rice plants (Oryza sativa).</title>
        <authorList>
            <person name="Yu Q."/>
            <person name="Qi Y."/>
            <person name="Zhang H."/>
            <person name="Pu J."/>
        </authorList>
    </citation>
    <scope>NUCLEOTIDE SEQUENCE [LARGE SCALE GENOMIC DNA]</scope>
    <source>
        <strain evidence="1 2">JA3-B52</strain>
    </source>
</reference>
<sequence length="222" mass="24637">MSKIMIVAPHADDETLGCGGTILKLIAQGHEVHWLLVTGMSASSGFSKQQIDSRKNEIYRAAKVYGFAKVHELMLPPARLDTLALGQIIDPLCQIITEVKPEQVFTAYRNDAHSDHQIVYDAVMSATKSFRYPFVKKVLAYETMSETNFGLKPEDGGFKPNVFIDIGLYLQKKLEILSIFSSELGEFPFPRSIKALEALAHIRGAQCNAEAAEAFMLIKEVS</sequence>
<dbReference type="Proteomes" id="UP000321814">
    <property type="component" value="Unassembled WGS sequence"/>
</dbReference>
<dbReference type="PANTHER" id="PTHR12993:SF11">
    <property type="entry name" value="N-ACETYLGLUCOSAMINYL-PHOSPHATIDYLINOSITOL DE-N-ACETYLASE"/>
    <property type="match status" value="1"/>
</dbReference>
<dbReference type="PANTHER" id="PTHR12993">
    <property type="entry name" value="N-ACETYLGLUCOSAMINYL-PHOSPHATIDYLINOSITOL DE-N-ACETYLASE-RELATED"/>
    <property type="match status" value="1"/>
</dbReference>
<evidence type="ECO:0000313" key="2">
    <source>
        <dbReference type="Proteomes" id="UP000321814"/>
    </source>
</evidence>
<proteinExistence type="predicted"/>
<dbReference type="GO" id="GO:0016811">
    <property type="term" value="F:hydrolase activity, acting on carbon-nitrogen (but not peptide) bonds, in linear amides"/>
    <property type="evidence" value="ECO:0007669"/>
    <property type="project" value="TreeGrafter"/>
</dbReference>
<name>A0A5C8LXL2_9GAMM</name>
<keyword evidence="2" id="KW-1185">Reference proteome</keyword>
<dbReference type="Pfam" id="PF02585">
    <property type="entry name" value="PIG-L"/>
    <property type="match status" value="1"/>
</dbReference>
<organism evidence="1 2">
    <name type="scientific">Rheinheimera tangshanensis</name>
    <dbReference type="NCBI Taxonomy" id="400153"/>
    <lineage>
        <taxon>Bacteria</taxon>
        <taxon>Pseudomonadati</taxon>
        <taxon>Pseudomonadota</taxon>
        <taxon>Gammaproteobacteria</taxon>
        <taxon>Chromatiales</taxon>
        <taxon>Chromatiaceae</taxon>
        <taxon>Rheinheimera</taxon>
    </lineage>
</organism>
<dbReference type="RefSeq" id="WP_147904349.1">
    <property type="nucleotide sequence ID" value="NZ_BAAAGC010000010.1"/>
</dbReference>
<dbReference type="InterPro" id="IPR024078">
    <property type="entry name" value="LmbE-like_dom_sf"/>
</dbReference>
<evidence type="ECO:0000313" key="1">
    <source>
        <dbReference type="EMBL" id="TXK80429.1"/>
    </source>
</evidence>
<dbReference type="Gene3D" id="3.40.50.10320">
    <property type="entry name" value="LmbE-like"/>
    <property type="match status" value="1"/>
</dbReference>
<accession>A0A5C8LXL2</accession>